<dbReference type="AlphaFoldDB" id="A0AAE0HE86"/>
<feature type="transmembrane region" description="Helical" evidence="2">
    <location>
        <begin position="20"/>
        <end position="37"/>
    </location>
</feature>
<name>A0AAE0HE86_9PEZI</name>
<feature type="region of interest" description="Disordered" evidence="1">
    <location>
        <begin position="357"/>
        <end position="409"/>
    </location>
</feature>
<evidence type="ECO:0000256" key="1">
    <source>
        <dbReference type="SAM" id="MobiDB-lite"/>
    </source>
</evidence>
<reference evidence="3" key="2">
    <citation type="submission" date="2023-06" db="EMBL/GenBank/DDBJ databases">
        <authorList>
            <consortium name="Lawrence Berkeley National Laboratory"/>
            <person name="Haridas S."/>
            <person name="Hensen N."/>
            <person name="Bonometti L."/>
            <person name="Westerberg I."/>
            <person name="Brannstrom I.O."/>
            <person name="Guillou S."/>
            <person name="Cros-Aarteil S."/>
            <person name="Calhoun S."/>
            <person name="Kuo A."/>
            <person name="Mondo S."/>
            <person name="Pangilinan J."/>
            <person name="Riley R."/>
            <person name="Labutti K."/>
            <person name="Andreopoulos B."/>
            <person name="Lipzen A."/>
            <person name="Chen C."/>
            <person name="Yanf M."/>
            <person name="Daum C."/>
            <person name="Ng V."/>
            <person name="Clum A."/>
            <person name="Steindorff A."/>
            <person name="Ohm R."/>
            <person name="Martin F."/>
            <person name="Silar P."/>
            <person name="Natvig D."/>
            <person name="Lalanne C."/>
            <person name="Gautier V."/>
            <person name="Ament-Velasquez S.L."/>
            <person name="Kruys A."/>
            <person name="Hutchinson M.I."/>
            <person name="Powell A.J."/>
            <person name="Barry K."/>
            <person name="Miller A.N."/>
            <person name="Grigoriev I.V."/>
            <person name="Debuchy R."/>
            <person name="Gladieux P."/>
            <person name="Thoren M.H."/>
            <person name="Johannesson H."/>
        </authorList>
    </citation>
    <scope>NUCLEOTIDE SEQUENCE</scope>
    <source>
        <strain evidence="3">CBS 168.71</strain>
    </source>
</reference>
<dbReference type="EMBL" id="JAUEPN010000005">
    <property type="protein sequence ID" value="KAK3294021.1"/>
    <property type="molecule type" value="Genomic_DNA"/>
</dbReference>
<protein>
    <submittedName>
        <fullName evidence="3">Uncharacterized protein</fullName>
    </submittedName>
</protein>
<comment type="caution">
    <text evidence="3">The sequence shown here is derived from an EMBL/GenBank/DDBJ whole genome shotgun (WGS) entry which is preliminary data.</text>
</comment>
<keyword evidence="2" id="KW-1133">Transmembrane helix</keyword>
<gene>
    <name evidence="3" type="ORF">B0H64DRAFT_443110</name>
</gene>
<sequence length="409" mass="43040">MRGMQSRGGGGDMVGMILKIAPIVCSFFAFLFLAIALSSGSMPNTMEGVSIINFNMSTLGKNLIQVPDISDKAEEGCGKAGGAVSDAADKVGDGLGKAVDFLGGGGDSVNDAIDGAGGKAGDGVEGACNKGAEVADKAVQLTTDLIDKALGSIAKAIGIREYYSVHMGVLCEGEYEPLFSKKDAKPKVDKCSKKFYTGQTDISKKLDEELKVGPFKFRLSDLELVDEIQDGFDKIPKVIAAFAFFVLFSVLILVAGFLCCIAVVGFEYAMQGAQKFAMFGAMGCLGLGWFTSFICAAVITGVAESIKKAVNKHGDKFGLSASTSPALYFLLWATVVFATIALALVVFVWLKTRHGDSGMGGGNQQQEYADKNQSASSMEDSHGFVRMPASGGGQNDMRGGQNDMRDEPL</sequence>
<keyword evidence="2" id="KW-0812">Transmembrane</keyword>
<dbReference type="GO" id="GO:0051285">
    <property type="term" value="C:cell cortex of cell tip"/>
    <property type="evidence" value="ECO:0007669"/>
    <property type="project" value="TreeGrafter"/>
</dbReference>
<feature type="transmembrane region" description="Helical" evidence="2">
    <location>
        <begin position="238"/>
        <end position="264"/>
    </location>
</feature>
<evidence type="ECO:0000256" key="2">
    <source>
        <dbReference type="SAM" id="Phobius"/>
    </source>
</evidence>
<evidence type="ECO:0000313" key="4">
    <source>
        <dbReference type="Proteomes" id="UP001278766"/>
    </source>
</evidence>
<keyword evidence="4" id="KW-1185">Reference proteome</keyword>
<keyword evidence="2" id="KW-0472">Membrane</keyword>
<dbReference type="PANTHER" id="PTHR28019:SF7">
    <property type="entry name" value="SUR7 PROTEIN"/>
    <property type="match status" value="1"/>
</dbReference>
<dbReference type="GO" id="GO:0005886">
    <property type="term" value="C:plasma membrane"/>
    <property type="evidence" value="ECO:0007669"/>
    <property type="project" value="InterPro"/>
</dbReference>
<dbReference type="RefSeq" id="XP_062657535.1">
    <property type="nucleotide sequence ID" value="XM_062806691.1"/>
</dbReference>
<proteinExistence type="predicted"/>
<dbReference type="InterPro" id="IPR009571">
    <property type="entry name" value="SUR7/Rim9-like_fungi"/>
</dbReference>
<feature type="transmembrane region" description="Helical" evidence="2">
    <location>
        <begin position="326"/>
        <end position="350"/>
    </location>
</feature>
<reference evidence="3" key="1">
    <citation type="journal article" date="2023" name="Mol. Phylogenet. Evol.">
        <title>Genome-scale phylogeny and comparative genomics of the fungal order Sordariales.</title>
        <authorList>
            <person name="Hensen N."/>
            <person name="Bonometti L."/>
            <person name="Westerberg I."/>
            <person name="Brannstrom I.O."/>
            <person name="Guillou S."/>
            <person name="Cros-Aarteil S."/>
            <person name="Calhoun S."/>
            <person name="Haridas S."/>
            <person name="Kuo A."/>
            <person name="Mondo S."/>
            <person name="Pangilinan J."/>
            <person name="Riley R."/>
            <person name="LaButti K."/>
            <person name="Andreopoulos B."/>
            <person name="Lipzen A."/>
            <person name="Chen C."/>
            <person name="Yan M."/>
            <person name="Daum C."/>
            <person name="Ng V."/>
            <person name="Clum A."/>
            <person name="Steindorff A."/>
            <person name="Ohm R.A."/>
            <person name="Martin F."/>
            <person name="Silar P."/>
            <person name="Natvig D.O."/>
            <person name="Lalanne C."/>
            <person name="Gautier V."/>
            <person name="Ament-Velasquez S.L."/>
            <person name="Kruys A."/>
            <person name="Hutchinson M.I."/>
            <person name="Powell A.J."/>
            <person name="Barry K."/>
            <person name="Miller A.N."/>
            <person name="Grigoriev I.V."/>
            <person name="Debuchy R."/>
            <person name="Gladieux P."/>
            <person name="Hiltunen Thoren M."/>
            <person name="Johannesson H."/>
        </authorList>
    </citation>
    <scope>NUCLEOTIDE SEQUENCE</scope>
    <source>
        <strain evidence="3">CBS 168.71</strain>
    </source>
</reference>
<feature type="transmembrane region" description="Helical" evidence="2">
    <location>
        <begin position="276"/>
        <end position="306"/>
    </location>
</feature>
<dbReference type="PANTHER" id="PTHR28019">
    <property type="entry name" value="CELL MEMBRANE PROTEIN YLR413W-RELATED"/>
    <property type="match status" value="1"/>
</dbReference>
<dbReference type="Proteomes" id="UP001278766">
    <property type="component" value="Unassembled WGS sequence"/>
</dbReference>
<accession>A0AAE0HE86</accession>
<dbReference type="InterPro" id="IPR052413">
    <property type="entry name" value="SUR7_domain"/>
</dbReference>
<organism evidence="3 4">
    <name type="scientific">Chaetomium fimeti</name>
    <dbReference type="NCBI Taxonomy" id="1854472"/>
    <lineage>
        <taxon>Eukaryota</taxon>
        <taxon>Fungi</taxon>
        <taxon>Dikarya</taxon>
        <taxon>Ascomycota</taxon>
        <taxon>Pezizomycotina</taxon>
        <taxon>Sordariomycetes</taxon>
        <taxon>Sordariomycetidae</taxon>
        <taxon>Sordariales</taxon>
        <taxon>Chaetomiaceae</taxon>
        <taxon>Chaetomium</taxon>
    </lineage>
</organism>
<feature type="compositionally biased region" description="Polar residues" evidence="1">
    <location>
        <begin position="364"/>
        <end position="378"/>
    </location>
</feature>
<dbReference type="GO" id="GO:0031505">
    <property type="term" value="P:fungal-type cell wall organization"/>
    <property type="evidence" value="ECO:0007669"/>
    <property type="project" value="TreeGrafter"/>
</dbReference>
<dbReference type="Pfam" id="PF06687">
    <property type="entry name" value="SUR7"/>
    <property type="match status" value="1"/>
</dbReference>
<evidence type="ECO:0000313" key="3">
    <source>
        <dbReference type="EMBL" id="KAK3294021.1"/>
    </source>
</evidence>
<dbReference type="GeneID" id="87843639"/>